<evidence type="ECO:0000313" key="1">
    <source>
        <dbReference type="EMBL" id="QDH19989.1"/>
    </source>
</evidence>
<dbReference type="Pfam" id="PF13242">
    <property type="entry name" value="Hydrolase_like"/>
    <property type="match status" value="1"/>
</dbReference>
<dbReference type="RefSeq" id="WP_141446375.1">
    <property type="nucleotide sequence ID" value="NZ_CP041217.1"/>
</dbReference>
<dbReference type="GO" id="GO:0005737">
    <property type="term" value="C:cytoplasm"/>
    <property type="evidence" value="ECO:0007669"/>
    <property type="project" value="TreeGrafter"/>
</dbReference>
<dbReference type="PANTHER" id="PTHR19288">
    <property type="entry name" value="4-NITROPHENYLPHOSPHATASE-RELATED"/>
    <property type="match status" value="1"/>
</dbReference>
<keyword evidence="2" id="KW-1185">Reference proteome</keyword>
<dbReference type="InterPro" id="IPR006549">
    <property type="entry name" value="HAD-SF_hydro_IIIA"/>
</dbReference>
<dbReference type="SUPFAM" id="SSF56784">
    <property type="entry name" value="HAD-like"/>
    <property type="match status" value="1"/>
</dbReference>
<dbReference type="OrthoDB" id="9787572at2"/>
<proteinExistence type="predicted"/>
<dbReference type="InterPro" id="IPR010021">
    <property type="entry name" value="PGPP1/Gep4"/>
</dbReference>
<organism evidence="1 2">
    <name type="scientific">Saccharibacillus brassicae</name>
    <dbReference type="NCBI Taxonomy" id="2583377"/>
    <lineage>
        <taxon>Bacteria</taxon>
        <taxon>Bacillati</taxon>
        <taxon>Bacillota</taxon>
        <taxon>Bacilli</taxon>
        <taxon>Bacillales</taxon>
        <taxon>Paenibacillaceae</taxon>
        <taxon>Saccharibacillus</taxon>
    </lineage>
</organism>
<name>A0A4Y6UQT2_SACBS</name>
<accession>A0A4Y6UQT2</accession>
<dbReference type="Proteomes" id="UP000316968">
    <property type="component" value="Chromosome"/>
</dbReference>
<protein>
    <submittedName>
        <fullName evidence="1">YqeG family HAD IIIA-type phosphatase</fullName>
    </submittedName>
</protein>
<dbReference type="GO" id="GO:0008962">
    <property type="term" value="F:phosphatidylglycerophosphatase activity"/>
    <property type="evidence" value="ECO:0007669"/>
    <property type="project" value="InterPro"/>
</dbReference>
<dbReference type="AlphaFoldDB" id="A0A4Y6UQT2"/>
<dbReference type="InterPro" id="IPR023214">
    <property type="entry name" value="HAD_sf"/>
</dbReference>
<dbReference type="NCBIfam" id="TIGR01662">
    <property type="entry name" value="HAD-SF-IIIA"/>
    <property type="match status" value="1"/>
</dbReference>
<dbReference type="Gene3D" id="3.40.50.1000">
    <property type="entry name" value="HAD superfamily/HAD-like"/>
    <property type="match status" value="1"/>
</dbReference>
<dbReference type="PANTHER" id="PTHR19288:SF25">
    <property type="entry name" value="PHOSPHATIDYLGLYCEROPHOSPHATASE GEP4, MITOCHONDRIAL"/>
    <property type="match status" value="1"/>
</dbReference>
<dbReference type="EMBL" id="CP041217">
    <property type="protein sequence ID" value="QDH19989.1"/>
    <property type="molecule type" value="Genomic_DNA"/>
</dbReference>
<dbReference type="CDD" id="cd16416">
    <property type="entry name" value="HAD_BsYqeG-like"/>
    <property type="match status" value="1"/>
</dbReference>
<dbReference type="NCBIfam" id="TIGR01668">
    <property type="entry name" value="YqeG_hyp_ppase"/>
    <property type="match status" value="1"/>
</dbReference>
<dbReference type="InterPro" id="IPR036412">
    <property type="entry name" value="HAD-like_sf"/>
</dbReference>
<reference evidence="1 2" key="1">
    <citation type="submission" date="2019-06" db="EMBL/GenBank/DDBJ databases">
        <title>Saccharibacillus brassicae sp. nov., an endophytic bacterium isolated from Chinese cabbage seeds (Brassica pekinensis).</title>
        <authorList>
            <person name="Jiang L."/>
            <person name="Lee J."/>
            <person name="Kim S.W."/>
        </authorList>
    </citation>
    <scope>NUCLEOTIDE SEQUENCE [LARGE SCALE GENOMIC DNA]</scope>
    <source>
        <strain evidence="2">KCTC 43072 / ATSA2</strain>
    </source>
</reference>
<sequence>MFQTLLPKLQVDTVFDIDLEDLYKRGYRGIVTDLDNTLVGAKAPNATPELIAWFAKVKELGFQLVIVSNNNMNRVSVFATPLDIRFVHAARKPSHAPFRKAMELMKLSEKQTIVVGDQLLTDVLGGNRLGLYTVLVLPIAIGDEGWRTRFNRRVERVAIGRLRKMGKWLEEEKKK</sequence>
<gene>
    <name evidence="1" type="ORF">FFV09_03400</name>
</gene>
<dbReference type="KEGG" id="saca:FFV09_03400"/>
<evidence type="ECO:0000313" key="2">
    <source>
        <dbReference type="Proteomes" id="UP000316968"/>
    </source>
</evidence>